<feature type="compositionally biased region" description="Basic and acidic residues" evidence="1">
    <location>
        <begin position="168"/>
        <end position="182"/>
    </location>
</feature>
<dbReference type="AlphaFoldDB" id="A0AAJ6W0I7"/>
<organism evidence="2 3">
    <name type="scientific">Galendromus occidentalis</name>
    <name type="common">western predatory mite</name>
    <dbReference type="NCBI Taxonomy" id="34638"/>
    <lineage>
        <taxon>Eukaryota</taxon>
        <taxon>Metazoa</taxon>
        <taxon>Ecdysozoa</taxon>
        <taxon>Arthropoda</taxon>
        <taxon>Chelicerata</taxon>
        <taxon>Arachnida</taxon>
        <taxon>Acari</taxon>
        <taxon>Parasitiformes</taxon>
        <taxon>Mesostigmata</taxon>
        <taxon>Gamasina</taxon>
        <taxon>Phytoseioidea</taxon>
        <taxon>Phytoseiidae</taxon>
        <taxon>Typhlodrominae</taxon>
        <taxon>Galendromus</taxon>
    </lineage>
</organism>
<evidence type="ECO:0000313" key="3">
    <source>
        <dbReference type="RefSeq" id="XP_003747748.2"/>
    </source>
</evidence>
<proteinExistence type="predicted"/>
<sequence length="236" mass="26152">MALQVPREMSGHDSASPAGRSSRRRSFSRRPSTNADRSSNSIEHGDDPCSAMVGAIFKAAEEAICLVSKELKLSHEEESAVKTKFHSIIEELGARGGPIEGVCRSLIEKGLCPPKRLKTESVEDFYIRTLQQTVNDWDVDSVQNLLAEKTQFEPLPAMDESLDTTSPSREEDRLEKQFRKTQDLSAAETSYEEENLKSWLSLTRSRVDNPPARGVTARALMSHFNLCGAPLNKAAC</sequence>
<feature type="region of interest" description="Disordered" evidence="1">
    <location>
        <begin position="156"/>
        <end position="189"/>
    </location>
</feature>
<gene>
    <name evidence="3" type="primary">LOC100897502</name>
</gene>
<evidence type="ECO:0000313" key="2">
    <source>
        <dbReference type="Proteomes" id="UP000694867"/>
    </source>
</evidence>
<dbReference type="KEGG" id="goe:100897502"/>
<reference evidence="3" key="1">
    <citation type="submission" date="2025-08" db="UniProtKB">
        <authorList>
            <consortium name="RefSeq"/>
        </authorList>
    </citation>
    <scope>IDENTIFICATION</scope>
</reference>
<protein>
    <submittedName>
        <fullName evidence="3">Uncharacterized protein LOC100897502</fullName>
    </submittedName>
</protein>
<feature type="region of interest" description="Disordered" evidence="1">
    <location>
        <begin position="1"/>
        <end position="46"/>
    </location>
</feature>
<dbReference type="Proteomes" id="UP000694867">
    <property type="component" value="Unplaced"/>
</dbReference>
<name>A0AAJ6W0I7_9ACAR</name>
<keyword evidence="2" id="KW-1185">Reference proteome</keyword>
<dbReference type="RefSeq" id="XP_003747748.2">
    <property type="nucleotide sequence ID" value="XM_003747700.2"/>
</dbReference>
<evidence type="ECO:0000256" key="1">
    <source>
        <dbReference type="SAM" id="MobiDB-lite"/>
    </source>
</evidence>
<accession>A0AAJ6W0I7</accession>
<dbReference type="GeneID" id="100897502"/>
<feature type="compositionally biased region" description="Polar residues" evidence="1">
    <location>
        <begin position="33"/>
        <end position="42"/>
    </location>
</feature>